<keyword evidence="4 11" id="KW-0812">Transmembrane</keyword>
<keyword evidence="3" id="KW-0337">GPI-anchor biosynthesis</keyword>
<evidence type="ECO:0000259" key="12">
    <source>
        <dbReference type="Pfam" id="PF10277"/>
    </source>
</evidence>
<proteinExistence type="inferred from homology"/>
<organism evidence="13 14">
    <name type="scientific">Eptatretus burgeri</name>
    <name type="common">Inshore hagfish</name>
    <dbReference type="NCBI Taxonomy" id="7764"/>
    <lineage>
        <taxon>Eukaryota</taxon>
        <taxon>Metazoa</taxon>
        <taxon>Chordata</taxon>
        <taxon>Craniata</taxon>
        <taxon>Vertebrata</taxon>
        <taxon>Cyclostomata</taxon>
        <taxon>Myxini</taxon>
        <taxon>Myxiniformes</taxon>
        <taxon>Myxinidae</taxon>
        <taxon>Eptatretinae</taxon>
        <taxon>Eptatretus</taxon>
    </lineage>
</organism>
<dbReference type="GO" id="GO:0005789">
    <property type="term" value="C:endoplasmic reticulum membrane"/>
    <property type="evidence" value="ECO:0007669"/>
    <property type="project" value="TreeGrafter"/>
</dbReference>
<comment type="similarity">
    <text evidence="2">Belongs to the PGAP2 family.</text>
</comment>
<dbReference type="OMA" id="AMIFWIT"/>
<dbReference type="Pfam" id="PF10277">
    <property type="entry name" value="Frag1"/>
    <property type="match status" value="1"/>
</dbReference>
<evidence type="ECO:0000256" key="4">
    <source>
        <dbReference type="ARBA" id="ARBA00022692"/>
    </source>
</evidence>
<keyword evidence="5 11" id="KW-1133">Transmembrane helix</keyword>
<dbReference type="Proteomes" id="UP000694388">
    <property type="component" value="Unplaced"/>
</dbReference>
<dbReference type="GO" id="GO:0006506">
    <property type="term" value="P:GPI anchor biosynthetic process"/>
    <property type="evidence" value="ECO:0007669"/>
    <property type="project" value="UniProtKB-KW"/>
</dbReference>
<keyword evidence="7 11" id="KW-0472">Membrane</keyword>
<evidence type="ECO:0000313" key="13">
    <source>
        <dbReference type="Ensembl" id="ENSEBUP00000027866.1"/>
    </source>
</evidence>
<dbReference type="Ensembl" id="ENSEBUT00000028442.1">
    <property type="protein sequence ID" value="ENSEBUP00000027866.1"/>
    <property type="gene ID" value="ENSEBUG00000017041.1"/>
</dbReference>
<evidence type="ECO:0000256" key="3">
    <source>
        <dbReference type="ARBA" id="ARBA00022502"/>
    </source>
</evidence>
<feature type="domain" description="CWH43-like N-terminal" evidence="12">
    <location>
        <begin position="110"/>
        <end position="174"/>
    </location>
</feature>
<dbReference type="InterPro" id="IPR019402">
    <property type="entry name" value="CWH43_N"/>
</dbReference>
<comment type="function">
    <text evidence="8">Involved in the fatty acid remodeling steps of GPI-anchor maturation where the unsaturated acyl chain at sn-2 of inositol phosphate is replaced by a saturated stearoyl chain. May catalyze the second step of the fatty acid remodeling, by reacylating a lyso-GPI intermediate at sn-2 of inositol phosphate by a saturated chain. The fatty acid remodeling steps is critical for the integration of GPI-APs into lipid rafts.</text>
</comment>
<dbReference type="AlphaFoldDB" id="A0A8C4RAN1"/>
<keyword evidence="14" id="KW-1185">Reference proteome</keyword>
<reference evidence="13" key="2">
    <citation type="submission" date="2025-09" db="UniProtKB">
        <authorList>
            <consortium name="Ensembl"/>
        </authorList>
    </citation>
    <scope>IDENTIFICATION</scope>
</reference>
<accession>A0A8C4RAN1</accession>
<dbReference type="PANTHER" id="PTHR12892:SF11">
    <property type="entry name" value="POST-GPI ATTACHMENT TO PROTEINS FACTOR 2"/>
    <property type="match status" value="1"/>
</dbReference>
<name>A0A8C4RAN1_EPTBU</name>
<comment type="subcellular location">
    <subcellularLocation>
        <location evidence="1">Golgi apparatus membrane</location>
        <topology evidence="1">Multi-pass membrane protein</topology>
    </subcellularLocation>
</comment>
<evidence type="ECO:0000256" key="8">
    <source>
        <dbReference type="ARBA" id="ARBA00093421"/>
    </source>
</evidence>
<evidence type="ECO:0000313" key="14">
    <source>
        <dbReference type="Proteomes" id="UP000694388"/>
    </source>
</evidence>
<evidence type="ECO:0000256" key="7">
    <source>
        <dbReference type="ARBA" id="ARBA00023136"/>
    </source>
</evidence>
<evidence type="ECO:0000256" key="2">
    <source>
        <dbReference type="ARBA" id="ARBA00007414"/>
    </source>
</evidence>
<evidence type="ECO:0000256" key="5">
    <source>
        <dbReference type="ARBA" id="ARBA00022989"/>
    </source>
</evidence>
<reference evidence="13" key="1">
    <citation type="submission" date="2025-08" db="UniProtKB">
        <authorList>
            <consortium name="Ensembl"/>
        </authorList>
    </citation>
    <scope>IDENTIFICATION</scope>
</reference>
<feature type="transmembrane region" description="Helical" evidence="11">
    <location>
        <begin position="21"/>
        <end position="42"/>
    </location>
</feature>
<protein>
    <recommendedName>
        <fullName evidence="9">Acyltransferase PGAP2</fullName>
    </recommendedName>
    <alternativeName>
        <fullName evidence="10">Post-GPI attachment to proteins factor 2</fullName>
    </alternativeName>
</protein>
<sequence>MMLPLYMTEPSGGEQLLRTKLTWLAVATLSCPFGAMIFWITWSLVFQFERSTATHCGVRAGRLSPPDPGPQQYVCLYCLSPPELALRPLFSRSSTHPPLPFLPPAPQTISEWKSRCWKQRFCVVNVTSIIVAVYVYNRHNQYCEPGAYTIFALVEYFFVFSNMAFHMTSYWEFAGCHLLIVSGIGDKSF</sequence>
<evidence type="ECO:0000256" key="11">
    <source>
        <dbReference type="SAM" id="Phobius"/>
    </source>
</evidence>
<feature type="transmembrane region" description="Helical" evidence="11">
    <location>
        <begin position="117"/>
        <end position="136"/>
    </location>
</feature>
<evidence type="ECO:0000256" key="6">
    <source>
        <dbReference type="ARBA" id="ARBA00023034"/>
    </source>
</evidence>
<dbReference type="GO" id="GO:0000139">
    <property type="term" value="C:Golgi membrane"/>
    <property type="evidence" value="ECO:0007669"/>
    <property type="project" value="UniProtKB-SubCell"/>
</dbReference>
<evidence type="ECO:0000256" key="9">
    <source>
        <dbReference type="ARBA" id="ARBA00093632"/>
    </source>
</evidence>
<feature type="transmembrane region" description="Helical" evidence="11">
    <location>
        <begin position="148"/>
        <end position="165"/>
    </location>
</feature>
<evidence type="ECO:0000256" key="10">
    <source>
        <dbReference type="ARBA" id="ARBA00093676"/>
    </source>
</evidence>
<dbReference type="GeneTree" id="ENSGT00940000168166"/>
<keyword evidence="6" id="KW-0333">Golgi apparatus</keyword>
<evidence type="ECO:0000256" key="1">
    <source>
        <dbReference type="ARBA" id="ARBA00004653"/>
    </source>
</evidence>
<dbReference type="InterPro" id="IPR039545">
    <property type="entry name" value="PGAP2"/>
</dbReference>
<dbReference type="PANTHER" id="PTHR12892">
    <property type="entry name" value="FGF RECEPTOR ACTIVATING PROTEIN 1"/>
    <property type="match status" value="1"/>
</dbReference>